<keyword evidence="2" id="KW-0813">Transport</keyword>
<dbReference type="PANTHER" id="PTHR30085:SF6">
    <property type="entry name" value="ABC TRANSPORTER GLUTAMINE-BINDING PROTEIN GLNH"/>
    <property type="match status" value="1"/>
</dbReference>
<reference evidence="7" key="1">
    <citation type="journal article" date="2021" name="PeerJ">
        <title>Extensive microbial diversity within the chicken gut microbiome revealed by metagenomics and culture.</title>
        <authorList>
            <person name="Gilroy R."/>
            <person name="Ravi A."/>
            <person name="Getino M."/>
            <person name="Pursley I."/>
            <person name="Horton D.L."/>
            <person name="Alikhan N.F."/>
            <person name="Baker D."/>
            <person name="Gharbi K."/>
            <person name="Hall N."/>
            <person name="Watson M."/>
            <person name="Adriaenssens E.M."/>
            <person name="Foster-Nyarko E."/>
            <person name="Jarju S."/>
            <person name="Secka A."/>
            <person name="Antonio M."/>
            <person name="Oren A."/>
            <person name="Chaudhuri R.R."/>
            <person name="La Ragione R."/>
            <person name="Hildebrand F."/>
            <person name="Pallen M.J."/>
        </authorList>
    </citation>
    <scope>NUCLEOTIDE SEQUENCE</scope>
    <source>
        <strain evidence="7">ChiGjej2B2-7701</strain>
    </source>
</reference>
<feature type="signal peptide" evidence="4">
    <location>
        <begin position="1"/>
        <end position="25"/>
    </location>
</feature>
<dbReference type="GO" id="GO:0005576">
    <property type="term" value="C:extracellular region"/>
    <property type="evidence" value="ECO:0007669"/>
    <property type="project" value="TreeGrafter"/>
</dbReference>
<dbReference type="SUPFAM" id="SSF53850">
    <property type="entry name" value="Periplasmic binding protein-like II"/>
    <property type="match status" value="1"/>
</dbReference>
<dbReference type="GO" id="GO:0030288">
    <property type="term" value="C:outer membrane-bounded periplasmic space"/>
    <property type="evidence" value="ECO:0007669"/>
    <property type="project" value="TreeGrafter"/>
</dbReference>
<dbReference type="InterPro" id="IPR019546">
    <property type="entry name" value="TAT_signal_bac_arc"/>
</dbReference>
<dbReference type="Proteomes" id="UP000746751">
    <property type="component" value="Unassembled WGS sequence"/>
</dbReference>
<keyword evidence="3 4" id="KW-0732">Signal</keyword>
<dbReference type="PROSITE" id="PS51257">
    <property type="entry name" value="PROKAR_LIPOPROTEIN"/>
    <property type="match status" value="1"/>
</dbReference>
<dbReference type="AlphaFoldDB" id="A0A921LU32"/>
<dbReference type="Pfam" id="PF00497">
    <property type="entry name" value="SBP_bac_3"/>
    <property type="match status" value="1"/>
</dbReference>
<feature type="domain" description="Solute-binding protein family 3/N-terminal" evidence="5">
    <location>
        <begin position="58"/>
        <end position="292"/>
    </location>
</feature>
<dbReference type="SMART" id="SM00062">
    <property type="entry name" value="PBPb"/>
    <property type="match status" value="1"/>
</dbReference>
<dbReference type="InterPro" id="IPR001320">
    <property type="entry name" value="Iontro_rcpt_C"/>
</dbReference>
<evidence type="ECO:0000256" key="1">
    <source>
        <dbReference type="ARBA" id="ARBA00010333"/>
    </source>
</evidence>
<gene>
    <name evidence="7" type="ORF">K8U80_11480</name>
</gene>
<comment type="similarity">
    <text evidence="1">Belongs to the bacterial solute-binding protein 3 family.</text>
</comment>
<accession>A0A921LU32</accession>
<evidence type="ECO:0000256" key="3">
    <source>
        <dbReference type="ARBA" id="ARBA00022729"/>
    </source>
</evidence>
<evidence type="ECO:0000256" key="4">
    <source>
        <dbReference type="SAM" id="SignalP"/>
    </source>
</evidence>
<evidence type="ECO:0000256" key="2">
    <source>
        <dbReference type="ARBA" id="ARBA00022448"/>
    </source>
</evidence>
<dbReference type="GO" id="GO:0006865">
    <property type="term" value="P:amino acid transport"/>
    <property type="evidence" value="ECO:0007669"/>
    <property type="project" value="TreeGrafter"/>
</dbReference>
<feature type="domain" description="Ionotropic glutamate receptor C-terminal" evidence="6">
    <location>
        <begin position="58"/>
        <end position="291"/>
    </location>
</feature>
<sequence length="293" mass="31388">MKNISRRNFLQVCGLGIVAAAGASALSGCGGDSGSTTGGGSSTASGDSKIQTIKDRGKLNCGVKADVLGYGYLNTETNEYEGLEIDICYQIAAAVFDVTYDEAKAQGLCEFTTVTPSTRGTLIDSGQLDIVAATYTITDERKESWDFSTAYRTDSVGIMVKKANGWTSMNDLGSNTIGVSTGSTTQSLVEQMISDEGFTCTPQFVEYQSYPEIKDALDAGMVQAFAMDRSTLNTYMDDTVELLQPEIEFGTQEYGVATEKGCDLSELVDETIVELLDNGWIDEEITTWLGDAA</sequence>
<evidence type="ECO:0000313" key="8">
    <source>
        <dbReference type="Proteomes" id="UP000746751"/>
    </source>
</evidence>
<evidence type="ECO:0000313" key="7">
    <source>
        <dbReference type="EMBL" id="HJG31993.1"/>
    </source>
</evidence>
<reference evidence="7" key="2">
    <citation type="submission" date="2021-09" db="EMBL/GenBank/DDBJ databases">
        <authorList>
            <person name="Gilroy R."/>
        </authorList>
    </citation>
    <scope>NUCLEOTIDE SEQUENCE</scope>
    <source>
        <strain evidence="7">ChiGjej2B2-7701</strain>
    </source>
</reference>
<dbReference type="PANTHER" id="PTHR30085">
    <property type="entry name" value="AMINO ACID ABC TRANSPORTER PERMEASE"/>
    <property type="match status" value="1"/>
</dbReference>
<evidence type="ECO:0000259" key="6">
    <source>
        <dbReference type="SMART" id="SM00079"/>
    </source>
</evidence>
<dbReference type="InterPro" id="IPR001638">
    <property type="entry name" value="Solute-binding_3/MltF_N"/>
</dbReference>
<evidence type="ECO:0000259" key="5">
    <source>
        <dbReference type="SMART" id="SM00062"/>
    </source>
</evidence>
<dbReference type="PROSITE" id="PS51318">
    <property type="entry name" value="TAT"/>
    <property type="match status" value="1"/>
</dbReference>
<dbReference type="RefSeq" id="WP_066830547.1">
    <property type="nucleotide sequence ID" value="NZ_CABKVW010000005.1"/>
</dbReference>
<protein>
    <submittedName>
        <fullName evidence="7">Transporter substrate-binding domain-containing protein</fullName>
    </submittedName>
</protein>
<dbReference type="Gene3D" id="3.40.190.10">
    <property type="entry name" value="Periplasmic binding protein-like II"/>
    <property type="match status" value="2"/>
</dbReference>
<dbReference type="SMART" id="SM00079">
    <property type="entry name" value="PBPe"/>
    <property type="match status" value="1"/>
</dbReference>
<dbReference type="NCBIfam" id="TIGR01409">
    <property type="entry name" value="TAT_signal_seq"/>
    <property type="match status" value="1"/>
</dbReference>
<dbReference type="InterPro" id="IPR006311">
    <property type="entry name" value="TAT_signal"/>
</dbReference>
<name>A0A921LU32_9ACTN</name>
<dbReference type="GO" id="GO:0015276">
    <property type="term" value="F:ligand-gated monoatomic ion channel activity"/>
    <property type="evidence" value="ECO:0007669"/>
    <property type="project" value="InterPro"/>
</dbReference>
<feature type="chain" id="PRO_5037871246" evidence="4">
    <location>
        <begin position="26"/>
        <end position="293"/>
    </location>
</feature>
<dbReference type="InterPro" id="IPR051455">
    <property type="entry name" value="Bact_solute-bind_prot3"/>
</dbReference>
<organism evidence="7 8">
    <name type="scientific">Collinsella ihumii</name>
    <dbReference type="NCBI Taxonomy" id="1720204"/>
    <lineage>
        <taxon>Bacteria</taxon>
        <taxon>Bacillati</taxon>
        <taxon>Actinomycetota</taxon>
        <taxon>Coriobacteriia</taxon>
        <taxon>Coriobacteriales</taxon>
        <taxon>Coriobacteriaceae</taxon>
        <taxon>Collinsella</taxon>
    </lineage>
</organism>
<dbReference type="GO" id="GO:0016020">
    <property type="term" value="C:membrane"/>
    <property type="evidence" value="ECO:0007669"/>
    <property type="project" value="InterPro"/>
</dbReference>
<proteinExistence type="inferred from homology"/>
<comment type="caution">
    <text evidence="7">The sequence shown here is derived from an EMBL/GenBank/DDBJ whole genome shotgun (WGS) entry which is preliminary data.</text>
</comment>
<dbReference type="EMBL" id="DYVF01000069">
    <property type="protein sequence ID" value="HJG31993.1"/>
    <property type="molecule type" value="Genomic_DNA"/>
</dbReference>